<gene>
    <name evidence="1" type="ORF">GCM10009809_17170</name>
</gene>
<sequence length="67" mass="7090">MLLPVAAPWLKLAEAIDFARAHAGATVLPIHDGILSPGGRQLVDNVLTAVLGADRYRRPAEGETLTC</sequence>
<reference evidence="1 2" key="1">
    <citation type="journal article" date="2019" name="Int. J. Syst. Evol. Microbiol.">
        <title>The Global Catalogue of Microorganisms (GCM) 10K type strain sequencing project: providing services to taxonomists for standard genome sequencing and annotation.</title>
        <authorList>
            <consortium name="The Broad Institute Genomics Platform"/>
            <consortium name="The Broad Institute Genome Sequencing Center for Infectious Disease"/>
            <person name="Wu L."/>
            <person name="Ma J."/>
        </authorList>
    </citation>
    <scope>NUCLEOTIDE SEQUENCE [LARGE SCALE GENOMIC DNA]</scope>
    <source>
        <strain evidence="1 2">JCM 15589</strain>
    </source>
</reference>
<protein>
    <submittedName>
        <fullName evidence="1">Uncharacterized protein</fullName>
    </submittedName>
</protein>
<dbReference type="RefSeq" id="WP_344247610.1">
    <property type="nucleotide sequence ID" value="NZ_BAAAPM010000003.1"/>
</dbReference>
<dbReference type="Proteomes" id="UP001501138">
    <property type="component" value="Unassembled WGS sequence"/>
</dbReference>
<comment type="caution">
    <text evidence="1">The sequence shown here is derived from an EMBL/GenBank/DDBJ whole genome shotgun (WGS) entry which is preliminary data.</text>
</comment>
<keyword evidence="2" id="KW-1185">Reference proteome</keyword>
<organism evidence="1 2">
    <name type="scientific">Isoptericola hypogeus</name>
    <dbReference type="NCBI Taxonomy" id="300179"/>
    <lineage>
        <taxon>Bacteria</taxon>
        <taxon>Bacillati</taxon>
        <taxon>Actinomycetota</taxon>
        <taxon>Actinomycetes</taxon>
        <taxon>Micrococcales</taxon>
        <taxon>Promicromonosporaceae</taxon>
        <taxon>Isoptericola</taxon>
    </lineage>
</organism>
<dbReference type="EMBL" id="BAAAPM010000003">
    <property type="protein sequence ID" value="GAA1722057.1"/>
    <property type="molecule type" value="Genomic_DNA"/>
</dbReference>
<accession>A0ABN2JBR5</accession>
<evidence type="ECO:0000313" key="2">
    <source>
        <dbReference type="Proteomes" id="UP001501138"/>
    </source>
</evidence>
<proteinExistence type="predicted"/>
<evidence type="ECO:0000313" key="1">
    <source>
        <dbReference type="EMBL" id="GAA1722057.1"/>
    </source>
</evidence>
<name>A0ABN2JBR5_9MICO</name>